<comment type="caution">
    <text evidence="2">The sequence shown here is derived from an EMBL/GenBank/DDBJ whole genome shotgun (WGS) entry which is preliminary data.</text>
</comment>
<evidence type="ECO:0000313" key="3">
    <source>
        <dbReference type="Proteomes" id="UP001305647"/>
    </source>
</evidence>
<feature type="transmembrane region" description="Helical" evidence="1">
    <location>
        <begin position="6"/>
        <end position="28"/>
    </location>
</feature>
<organism evidence="2 3">
    <name type="scientific">Parathielavia hyrcaniae</name>
    <dbReference type="NCBI Taxonomy" id="113614"/>
    <lineage>
        <taxon>Eukaryota</taxon>
        <taxon>Fungi</taxon>
        <taxon>Dikarya</taxon>
        <taxon>Ascomycota</taxon>
        <taxon>Pezizomycotina</taxon>
        <taxon>Sordariomycetes</taxon>
        <taxon>Sordariomycetidae</taxon>
        <taxon>Sordariales</taxon>
        <taxon>Chaetomiaceae</taxon>
        <taxon>Parathielavia</taxon>
    </lineage>
</organism>
<dbReference type="EMBL" id="MU863633">
    <property type="protein sequence ID" value="KAK4101922.1"/>
    <property type="molecule type" value="Genomic_DNA"/>
</dbReference>
<keyword evidence="1" id="KW-0812">Transmembrane</keyword>
<keyword evidence="1" id="KW-0472">Membrane</keyword>
<evidence type="ECO:0000313" key="2">
    <source>
        <dbReference type="EMBL" id="KAK4101922.1"/>
    </source>
</evidence>
<dbReference type="AlphaFoldDB" id="A0AAN6T2R7"/>
<protein>
    <submittedName>
        <fullName evidence="2">Uncharacterized protein</fullName>
    </submittedName>
</protein>
<keyword evidence="1" id="KW-1133">Transmembrane helix</keyword>
<evidence type="ECO:0000256" key="1">
    <source>
        <dbReference type="SAM" id="Phobius"/>
    </source>
</evidence>
<name>A0AAN6T2R7_9PEZI</name>
<keyword evidence="3" id="KW-1185">Reference proteome</keyword>
<proteinExistence type="predicted"/>
<dbReference type="Proteomes" id="UP001305647">
    <property type="component" value="Unassembled WGS sequence"/>
</dbReference>
<accession>A0AAN6T2R7</accession>
<gene>
    <name evidence="2" type="ORF">N658DRAFT_41529</name>
</gene>
<reference evidence="2" key="2">
    <citation type="submission" date="2023-05" db="EMBL/GenBank/DDBJ databases">
        <authorList>
            <consortium name="Lawrence Berkeley National Laboratory"/>
            <person name="Steindorff A."/>
            <person name="Hensen N."/>
            <person name="Bonometti L."/>
            <person name="Westerberg I."/>
            <person name="Brannstrom I.O."/>
            <person name="Guillou S."/>
            <person name="Cros-Aarteil S."/>
            <person name="Calhoun S."/>
            <person name="Haridas S."/>
            <person name="Kuo A."/>
            <person name="Mondo S."/>
            <person name="Pangilinan J."/>
            <person name="Riley R."/>
            <person name="Labutti K."/>
            <person name="Andreopoulos B."/>
            <person name="Lipzen A."/>
            <person name="Chen C."/>
            <person name="Yanf M."/>
            <person name="Daum C."/>
            <person name="Ng V."/>
            <person name="Clum A."/>
            <person name="Ohm R."/>
            <person name="Martin F."/>
            <person name="Silar P."/>
            <person name="Natvig D."/>
            <person name="Lalanne C."/>
            <person name="Gautier V."/>
            <person name="Ament-Velasquez S.L."/>
            <person name="Kruys A."/>
            <person name="Hutchinson M.I."/>
            <person name="Powell A.J."/>
            <person name="Barry K."/>
            <person name="Miller A.N."/>
            <person name="Grigoriev I.V."/>
            <person name="Debuchy R."/>
            <person name="Gladieux P."/>
            <person name="Thoren M.H."/>
            <person name="Johannesson H."/>
        </authorList>
    </citation>
    <scope>NUCLEOTIDE SEQUENCE</scope>
    <source>
        <strain evidence="2">CBS 757.83</strain>
    </source>
</reference>
<reference evidence="2" key="1">
    <citation type="journal article" date="2023" name="Mol. Phylogenet. Evol.">
        <title>Genome-scale phylogeny and comparative genomics of the fungal order Sordariales.</title>
        <authorList>
            <person name="Hensen N."/>
            <person name="Bonometti L."/>
            <person name="Westerberg I."/>
            <person name="Brannstrom I.O."/>
            <person name="Guillou S."/>
            <person name="Cros-Aarteil S."/>
            <person name="Calhoun S."/>
            <person name="Haridas S."/>
            <person name="Kuo A."/>
            <person name="Mondo S."/>
            <person name="Pangilinan J."/>
            <person name="Riley R."/>
            <person name="LaButti K."/>
            <person name="Andreopoulos B."/>
            <person name="Lipzen A."/>
            <person name="Chen C."/>
            <person name="Yan M."/>
            <person name="Daum C."/>
            <person name="Ng V."/>
            <person name="Clum A."/>
            <person name="Steindorff A."/>
            <person name="Ohm R.A."/>
            <person name="Martin F."/>
            <person name="Silar P."/>
            <person name="Natvig D.O."/>
            <person name="Lalanne C."/>
            <person name="Gautier V."/>
            <person name="Ament-Velasquez S.L."/>
            <person name="Kruys A."/>
            <person name="Hutchinson M.I."/>
            <person name="Powell A.J."/>
            <person name="Barry K."/>
            <person name="Miller A.N."/>
            <person name="Grigoriev I.V."/>
            <person name="Debuchy R."/>
            <person name="Gladieux P."/>
            <person name="Hiltunen Thoren M."/>
            <person name="Johannesson H."/>
        </authorList>
    </citation>
    <scope>NUCLEOTIDE SEQUENCE</scope>
    <source>
        <strain evidence="2">CBS 757.83</strain>
    </source>
</reference>
<sequence>MRTEYFVWTILVPGTGAGFGVRTIPYCGSISGTRRRRRMARRELFRPRARTPVTARHCRVGMTLIRASRAKTTRQRLGPTEVEPRDSPSCRNISLRQVQCPIFSNCCIPNVACCSMTGESLGVPDEWATA</sequence>